<keyword evidence="1 3" id="KW-0238">DNA-binding</keyword>
<dbReference type="GO" id="GO:0003677">
    <property type="term" value="F:DNA binding"/>
    <property type="evidence" value="ECO:0007669"/>
    <property type="project" value="UniProtKB-KW"/>
</dbReference>
<name>A0A1M5BJI2_9BACT</name>
<dbReference type="SUPFAM" id="SSF46955">
    <property type="entry name" value="Putative DNA-binding domain"/>
    <property type="match status" value="1"/>
</dbReference>
<dbReference type="Pfam" id="PF13411">
    <property type="entry name" value="MerR_1"/>
    <property type="match status" value="1"/>
</dbReference>
<dbReference type="Gene3D" id="1.10.1660.10">
    <property type="match status" value="1"/>
</dbReference>
<dbReference type="GO" id="GO:0003700">
    <property type="term" value="F:DNA-binding transcription factor activity"/>
    <property type="evidence" value="ECO:0007669"/>
    <property type="project" value="InterPro"/>
</dbReference>
<evidence type="ECO:0000256" key="1">
    <source>
        <dbReference type="ARBA" id="ARBA00023125"/>
    </source>
</evidence>
<proteinExistence type="predicted"/>
<evidence type="ECO:0000259" key="2">
    <source>
        <dbReference type="PROSITE" id="PS50937"/>
    </source>
</evidence>
<feature type="domain" description="HTH merR-type" evidence="2">
    <location>
        <begin position="11"/>
        <end position="79"/>
    </location>
</feature>
<keyword evidence="4" id="KW-1185">Reference proteome</keyword>
<dbReference type="Proteomes" id="UP000184076">
    <property type="component" value="Unassembled WGS sequence"/>
</dbReference>
<dbReference type="PROSITE" id="PS00552">
    <property type="entry name" value="HTH_MERR_1"/>
    <property type="match status" value="1"/>
</dbReference>
<organism evidence="3 4">
    <name type="scientific">Desulfacinum infernum DSM 9756</name>
    <dbReference type="NCBI Taxonomy" id="1121391"/>
    <lineage>
        <taxon>Bacteria</taxon>
        <taxon>Pseudomonadati</taxon>
        <taxon>Thermodesulfobacteriota</taxon>
        <taxon>Syntrophobacteria</taxon>
        <taxon>Syntrophobacterales</taxon>
        <taxon>Syntrophobacteraceae</taxon>
        <taxon>Desulfacinum</taxon>
    </lineage>
</organism>
<dbReference type="STRING" id="1121391.SAMN02745206_01960"/>
<reference evidence="4" key="1">
    <citation type="submission" date="2016-11" db="EMBL/GenBank/DDBJ databases">
        <authorList>
            <person name="Varghese N."/>
            <person name="Submissions S."/>
        </authorList>
    </citation>
    <scope>NUCLEOTIDE SEQUENCE [LARGE SCALE GENOMIC DNA]</scope>
    <source>
        <strain evidence="4">DSM 9756</strain>
    </source>
</reference>
<dbReference type="InterPro" id="IPR009061">
    <property type="entry name" value="DNA-bd_dom_put_sf"/>
</dbReference>
<dbReference type="CDD" id="cd04776">
    <property type="entry name" value="HTH_GnyR"/>
    <property type="match status" value="1"/>
</dbReference>
<dbReference type="PROSITE" id="PS50937">
    <property type="entry name" value="HTH_MERR_2"/>
    <property type="match status" value="1"/>
</dbReference>
<dbReference type="SMART" id="SM00422">
    <property type="entry name" value="HTH_MERR"/>
    <property type="match status" value="1"/>
</dbReference>
<dbReference type="OrthoDB" id="9792348at2"/>
<sequence length="138" mass="16106">MTSQENRTKQTFTISQLAAQLDISPRAIRFYEEKGLISPRRTPGNQRIYTAKDRARLKLILRGKRFGFSLDEIAEMIGMADTDVDEVAQIEKSLAYGRRKLEEIRDRMRDLILLEQDLLAVQKKLEKRLEELKREGKP</sequence>
<dbReference type="InterPro" id="IPR000551">
    <property type="entry name" value="MerR-type_HTH_dom"/>
</dbReference>
<dbReference type="PANTHER" id="PTHR30204:SF58">
    <property type="entry name" value="HTH-TYPE TRANSCRIPTIONAL REGULATOR YFMP"/>
    <property type="match status" value="1"/>
</dbReference>
<dbReference type="RefSeq" id="WP_073038812.1">
    <property type="nucleotide sequence ID" value="NZ_FQVB01000017.1"/>
</dbReference>
<dbReference type="PANTHER" id="PTHR30204">
    <property type="entry name" value="REDOX-CYCLING DRUG-SENSING TRANSCRIPTIONAL ACTIVATOR SOXR"/>
    <property type="match status" value="1"/>
</dbReference>
<accession>A0A1M5BJI2</accession>
<dbReference type="InterPro" id="IPR047057">
    <property type="entry name" value="MerR_fam"/>
</dbReference>
<dbReference type="PRINTS" id="PR00040">
    <property type="entry name" value="HTHMERR"/>
</dbReference>
<gene>
    <name evidence="3" type="ORF">SAMN02745206_01960</name>
</gene>
<dbReference type="EMBL" id="FQVB01000017">
    <property type="protein sequence ID" value="SHF42510.1"/>
    <property type="molecule type" value="Genomic_DNA"/>
</dbReference>
<evidence type="ECO:0000313" key="3">
    <source>
        <dbReference type="EMBL" id="SHF42510.1"/>
    </source>
</evidence>
<evidence type="ECO:0000313" key="4">
    <source>
        <dbReference type="Proteomes" id="UP000184076"/>
    </source>
</evidence>
<protein>
    <submittedName>
        <fullName evidence="3">DNA-binding transcriptional regulator, MerR family</fullName>
    </submittedName>
</protein>
<dbReference type="AlphaFoldDB" id="A0A1M5BJI2"/>